<sequence>MPKIPIRKSITGSTGSTTCLERSSSAGTKETTPPENIREPGIPSDIEEHVEAIPPPSPPPPSGRGSRKKRPTWKILEQLPQPPPPISPQLNLSRPSDTIPSLVSKIIRSCTNLFGVLREYTIFPSFDPENTASLDDLSNLPVNVKLVSPISSPFSPPIPDDSQSSFAPFSSWSIFALINWMWTGSRQKSYKEIDRLVHDVILNPQFAVSDLHDFSSTRETAIFDKHVAFGGDGWKESQVSIEVPDGKPHVPPSKPPIFQLPGFQHRSIVEVIKTAWTDSSSKSFHFIPFKQLWCRTKDTIERLYGELYTSDTFLQAHEDIQSLPREEGCKLERVVCALMFWSDSTHLASFGNASLWPLYLFFGNQSKYVRCKPNSGACHHIAYIPKVRLFCCLTRIVADGSNKTMTRLLSFPIPSMIFLLKKLVPLHPPRFLRTAAEN</sequence>
<dbReference type="EMBL" id="JANAWD010000825">
    <property type="protein sequence ID" value="KAJ3475624.1"/>
    <property type="molecule type" value="Genomic_DNA"/>
</dbReference>
<dbReference type="InterPro" id="IPR041078">
    <property type="entry name" value="Plavaka"/>
</dbReference>
<evidence type="ECO:0000313" key="2">
    <source>
        <dbReference type="EMBL" id="KAJ3475624.1"/>
    </source>
</evidence>
<proteinExistence type="predicted"/>
<keyword evidence="3" id="KW-1185">Reference proteome</keyword>
<comment type="caution">
    <text evidence="2">The sequence shown here is derived from an EMBL/GenBank/DDBJ whole genome shotgun (WGS) entry which is preliminary data.</text>
</comment>
<dbReference type="Pfam" id="PF18759">
    <property type="entry name" value="Plavaka"/>
    <property type="match status" value="1"/>
</dbReference>
<protein>
    <submittedName>
        <fullName evidence="2">Uncharacterized protein</fullName>
    </submittedName>
</protein>
<evidence type="ECO:0000256" key="1">
    <source>
        <dbReference type="SAM" id="MobiDB-lite"/>
    </source>
</evidence>
<organism evidence="2 3">
    <name type="scientific">Meripilus lineatus</name>
    <dbReference type="NCBI Taxonomy" id="2056292"/>
    <lineage>
        <taxon>Eukaryota</taxon>
        <taxon>Fungi</taxon>
        <taxon>Dikarya</taxon>
        <taxon>Basidiomycota</taxon>
        <taxon>Agaricomycotina</taxon>
        <taxon>Agaricomycetes</taxon>
        <taxon>Polyporales</taxon>
        <taxon>Meripilaceae</taxon>
        <taxon>Meripilus</taxon>
    </lineage>
</organism>
<name>A0AAD5Y879_9APHY</name>
<feature type="compositionally biased region" description="Polar residues" evidence="1">
    <location>
        <begin position="10"/>
        <end position="34"/>
    </location>
</feature>
<dbReference type="AlphaFoldDB" id="A0AAD5Y879"/>
<feature type="compositionally biased region" description="Pro residues" evidence="1">
    <location>
        <begin position="53"/>
        <end position="62"/>
    </location>
</feature>
<feature type="region of interest" description="Disordered" evidence="1">
    <location>
        <begin position="1"/>
        <end position="69"/>
    </location>
</feature>
<accession>A0AAD5Y879</accession>
<dbReference type="Proteomes" id="UP001212997">
    <property type="component" value="Unassembled WGS sequence"/>
</dbReference>
<evidence type="ECO:0000313" key="3">
    <source>
        <dbReference type="Proteomes" id="UP001212997"/>
    </source>
</evidence>
<reference evidence="2" key="1">
    <citation type="submission" date="2022-07" db="EMBL/GenBank/DDBJ databases">
        <title>Genome Sequence of Physisporinus lineatus.</title>
        <authorList>
            <person name="Buettner E."/>
        </authorList>
    </citation>
    <scope>NUCLEOTIDE SEQUENCE</scope>
    <source>
        <strain evidence="2">VT162</strain>
    </source>
</reference>
<gene>
    <name evidence="2" type="ORF">NLI96_g11714</name>
</gene>